<gene>
    <name evidence="7" type="ORF">SAMN02745746_01742</name>
</gene>
<evidence type="ECO:0000313" key="7">
    <source>
        <dbReference type="EMBL" id="SMF18103.1"/>
    </source>
</evidence>
<dbReference type="RefSeq" id="WP_085276030.1">
    <property type="nucleotide sequence ID" value="NZ_FXAG01000007.1"/>
</dbReference>
<feature type="transmembrane region" description="Helical" evidence="5">
    <location>
        <begin position="88"/>
        <end position="106"/>
    </location>
</feature>
<keyword evidence="8" id="KW-1185">Reference proteome</keyword>
<keyword evidence="4 5" id="KW-0472">Membrane</keyword>
<dbReference type="InterPro" id="IPR037185">
    <property type="entry name" value="EmrE-like"/>
</dbReference>
<evidence type="ECO:0000313" key="8">
    <source>
        <dbReference type="Proteomes" id="UP000192920"/>
    </source>
</evidence>
<dbReference type="InterPro" id="IPR000620">
    <property type="entry name" value="EamA_dom"/>
</dbReference>
<feature type="transmembrane region" description="Helical" evidence="5">
    <location>
        <begin position="276"/>
        <end position="293"/>
    </location>
</feature>
<dbReference type="STRING" id="1123014.SAMN02745746_01742"/>
<evidence type="ECO:0000256" key="5">
    <source>
        <dbReference type="SAM" id="Phobius"/>
    </source>
</evidence>
<keyword evidence="3 5" id="KW-1133">Transmembrane helix</keyword>
<feature type="transmembrane region" description="Helical" evidence="5">
    <location>
        <begin position="52"/>
        <end position="70"/>
    </location>
</feature>
<dbReference type="AlphaFoldDB" id="A0A1Y6BU01"/>
<proteinExistence type="predicted"/>
<dbReference type="SUPFAM" id="SSF103481">
    <property type="entry name" value="Multidrug resistance efflux transporter EmrE"/>
    <property type="match status" value="2"/>
</dbReference>
<feature type="transmembrane region" description="Helical" evidence="5">
    <location>
        <begin position="162"/>
        <end position="181"/>
    </location>
</feature>
<reference evidence="8" key="1">
    <citation type="submission" date="2017-04" db="EMBL/GenBank/DDBJ databases">
        <authorList>
            <person name="Varghese N."/>
            <person name="Submissions S."/>
        </authorList>
    </citation>
    <scope>NUCLEOTIDE SEQUENCE [LARGE SCALE GENOMIC DNA]</scope>
    <source>
        <strain evidence="8">DSM 22618</strain>
    </source>
</reference>
<feature type="domain" description="EamA" evidence="6">
    <location>
        <begin position="21"/>
        <end position="151"/>
    </location>
</feature>
<dbReference type="Proteomes" id="UP000192920">
    <property type="component" value="Unassembled WGS sequence"/>
</dbReference>
<dbReference type="Pfam" id="PF00892">
    <property type="entry name" value="EamA"/>
    <property type="match status" value="1"/>
</dbReference>
<dbReference type="PANTHER" id="PTHR22911">
    <property type="entry name" value="ACYL-MALONYL CONDENSING ENZYME-RELATED"/>
    <property type="match status" value="1"/>
</dbReference>
<name>A0A1Y6BU01_9NEIS</name>
<protein>
    <submittedName>
        <fullName evidence="7">EamA-like transporter family protein</fullName>
    </submittedName>
</protein>
<accession>A0A1Y6BU01</accession>
<organism evidence="7 8">
    <name type="scientific">Pseudogulbenkiania subflava DSM 22618</name>
    <dbReference type="NCBI Taxonomy" id="1123014"/>
    <lineage>
        <taxon>Bacteria</taxon>
        <taxon>Pseudomonadati</taxon>
        <taxon>Pseudomonadota</taxon>
        <taxon>Betaproteobacteria</taxon>
        <taxon>Neisseriales</taxon>
        <taxon>Chromobacteriaceae</taxon>
        <taxon>Pseudogulbenkiania</taxon>
    </lineage>
</organism>
<dbReference type="GO" id="GO:0016020">
    <property type="term" value="C:membrane"/>
    <property type="evidence" value="ECO:0007669"/>
    <property type="project" value="UniProtKB-SubCell"/>
</dbReference>
<evidence type="ECO:0000256" key="3">
    <source>
        <dbReference type="ARBA" id="ARBA00022989"/>
    </source>
</evidence>
<evidence type="ECO:0000259" key="6">
    <source>
        <dbReference type="Pfam" id="PF00892"/>
    </source>
</evidence>
<feature type="transmembrane region" description="Helical" evidence="5">
    <location>
        <begin position="217"/>
        <end position="238"/>
    </location>
</feature>
<evidence type="ECO:0000256" key="4">
    <source>
        <dbReference type="ARBA" id="ARBA00023136"/>
    </source>
</evidence>
<feature type="transmembrane region" description="Helical" evidence="5">
    <location>
        <begin position="136"/>
        <end position="156"/>
    </location>
</feature>
<feature type="transmembrane region" description="Helical" evidence="5">
    <location>
        <begin position="250"/>
        <end position="270"/>
    </location>
</feature>
<evidence type="ECO:0000256" key="1">
    <source>
        <dbReference type="ARBA" id="ARBA00004141"/>
    </source>
</evidence>
<keyword evidence="2 5" id="KW-0812">Transmembrane</keyword>
<feature type="transmembrane region" description="Helical" evidence="5">
    <location>
        <begin position="21"/>
        <end position="40"/>
    </location>
</feature>
<comment type="subcellular location">
    <subcellularLocation>
        <location evidence="1">Membrane</location>
        <topology evidence="1">Multi-pass membrane protein</topology>
    </subcellularLocation>
</comment>
<feature type="transmembrane region" description="Helical" evidence="5">
    <location>
        <begin position="112"/>
        <end position="129"/>
    </location>
</feature>
<dbReference type="Gene3D" id="1.10.3730.20">
    <property type="match status" value="1"/>
</dbReference>
<evidence type="ECO:0000256" key="2">
    <source>
        <dbReference type="ARBA" id="ARBA00022692"/>
    </source>
</evidence>
<dbReference type="EMBL" id="FXAG01000007">
    <property type="protein sequence ID" value="SMF18103.1"/>
    <property type="molecule type" value="Genomic_DNA"/>
</dbReference>
<feature type="transmembrane region" description="Helical" evidence="5">
    <location>
        <begin position="193"/>
        <end position="211"/>
    </location>
</feature>
<dbReference type="PANTHER" id="PTHR22911:SF6">
    <property type="entry name" value="SOLUTE CARRIER FAMILY 35 MEMBER G1"/>
    <property type="match status" value="1"/>
</dbReference>
<sequence length="295" mass="32291">MMKPTEPALAAPDGPISRWRLGSAWMVVAALFFGLMGLFVKLGAQHFSSTELVFWRTAFGTLTLGVAACWRRERFVTPHLRYHVQRGLIGYASLLLYFYAIAHLPLSTAVTLNYTSPLFLALLSVIVLRERLSARAVAALALGFVGVVLLLRPTLAGERWEAGLLGLGSGLLAGWSYLHVRELGRLGEPEWRVVFYFALISTAGGAVLMQFDRWHAVTATNVWLLLGLGLTATVAQLAMTRAYKVGRKLVAANLSYLTVVFSTLLGVLVWQDNLTLASFVAMTLIVISGILASRR</sequence>